<evidence type="ECO:0000313" key="2">
    <source>
        <dbReference type="Proteomes" id="UP000789525"/>
    </source>
</evidence>
<protein>
    <submittedName>
        <fullName evidence="1">11207_t:CDS:1</fullName>
    </submittedName>
</protein>
<dbReference type="EMBL" id="CAJVPT010001788">
    <property type="protein sequence ID" value="CAG8468894.1"/>
    <property type="molecule type" value="Genomic_DNA"/>
</dbReference>
<name>A0ACA9KGE5_9GLOM</name>
<organism evidence="1 2">
    <name type="scientific">Acaulospora colombiana</name>
    <dbReference type="NCBI Taxonomy" id="27376"/>
    <lineage>
        <taxon>Eukaryota</taxon>
        <taxon>Fungi</taxon>
        <taxon>Fungi incertae sedis</taxon>
        <taxon>Mucoromycota</taxon>
        <taxon>Glomeromycotina</taxon>
        <taxon>Glomeromycetes</taxon>
        <taxon>Diversisporales</taxon>
        <taxon>Acaulosporaceae</taxon>
        <taxon>Acaulospora</taxon>
    </lineage>
</organism>
<evidence type="ECO:0000313" key="1">
    <source>
        <dbReference type="EMBL" id="CAG8468894.1"/>
    </source>
</evidence>
<gene>
    <name evidence="1" type="ORF">ACOLOM_LOCUS1501</name>
</gene>
<accession>A0ACA9KGE5</accession>
<dbReference type="Proteomes" id="UP000789525">
    <property type="component" value="Unassembled WGS sequence"/>
</dbReference>
<sequence length="285" mass="31118">MSSTQNFLSEYQEYLTANPKSILKSASESDEESDGDASTISFTSNSSSRYTDTTCVESPLSTSPNDDYCFTTAYDGSLKLLQHGKSRRSSVASRISKSSTKRRNTYRPNLWKYSSISTCNSLEMTPKALSSITLSAPSKVSISTVGEATNAFAMFSFESEKCGPGDSIEILRSQLNGIKERSMVIKGSRDITSLAKMIAAWSESIPFLSIFASKEKSPVVVATCDNNDNHNKGKDSVVTEETSNAVVPTEVAKVDGSSDNKVTPRKDQFKLFELFVNIMTNGRVN</sequence>
<proteinExistence type="predicted"/>
<keyword evidence="2" id="KW-1185">Reference proteome</keyword>
<comment type="caution">
    <text evidence="1">The sequence shown here is derived from an EMBL/GenBank/DDBJ whole genome shotgun (WGS) entry which is preliminary data.</text>
</comment>
<reference evidence="1" key="1">
    <citation type="submission" date="2021-06" db="EMBL/GenBank/DDBJ databases">
        <authorList>
            <person name="Kallberg Y."/>
            <person name="Tangrot J."/>
            <person name="Rosling A."/>
        </authorList>
    </citation>
    <scope>NUCLEOTIDE SEQUENCE</scope>
    <source>
        <strain evidence="1">CL356</strain>
    </source>
</reference>